<organism evidence="2 3">
    <name type="scientific">Brucella melitensis biotype 2 (strain ATCC 23457)</name>
    <dbReference type="NCBI Taxonomy" id="546272"/>
    <lineage>
        <taxon>Bacteria</taxon>
        <taxon>Pseudomonadati</taxon>
        <taxon>Pseudomonadota</taxon>
        <taxon>Alphaproteobacteria</taxon>
        <taxon>Hyphomicrobiales</taxon>
        <taxon>Brucellaceae</taxon>
        <taxon>Brucella/Ochrobactrum group</taxon>
        <taxon>Brucella</taxon>
    </lineage>
</organism>
<protein>
    <submittedName>
        <fullName evidence="2">Uncharacterized protein</fullName>
    </submittedName>
</protein>
<dbReference type="HOGENOM" id="CLU_3213321_0_0_5"/>
<keyword evidence="1" id="KW-1133">Transmembrane helix</keyword>
<dbReference type="EMBL" id="CP001488">
    <property type="protein sequence ID" value="ACO00077.1"/>
    <property type="molecule type" value="Genomic_DNA"/>
</dbReference>
<dbReference type="KEGG" id="bmi:BMEA_A0280"/>
<proteinExistence type="predicted"/>
<evidence type="ECO:0000313" key="2">
    <source>
        <dbReference type="EMBL" id="ACO00077.1"/>
    </source>
</evidence>
<name>C0RGW9_BRUMB</name>
<sequence length="44" mass="5199">MDQYARARARGVLTVLSVTLWSVFDVFSAVRMVLKVLRVRFWRV</sequence>
<keyword evidence="1" id="KW-0472">Membrane</keyword>
<dbReference type="AlphaFoldDB" id="C0RGW9"/>
<gene>
    <name evidence="2" type="ordered locus">BMEA_A0280</name>
</gene>
<evidence type="ECO:0000313" key="3">
    <source>
        <dbReference type="Proteomes" id="UP000001748"/>
    </source>
</evidence>
<feature type="transmembrane region" description="Helical" evidence="1">
    <location>
        <begin position="12"/>
        <end position="34"/>
    </location>
</feature>
<accession>C0RGW9</accession>
<evidence type="ECO:0000256" key="1">
    <source>
        <dbReference type="SAM" id="Phobius"/>
    </source>
</evidence>
<dbReference type="Proteomes" id="UP000001748">
    <property type="component" value="Chromosome I"/>
</dbReference>
<keyword evidence="1" id="KW-0812">Transmembrane</keyword>
<reference evidence="3" key="1">
    <citation type="submission" date="2009-03" db="EMBL/GenBank/DDBJ databases">
        <title>Brucella melitensis ATCC 23457 whole genome shotgun sequencing project.</title>
        <authorList>
            <person name="Setubal J.C."/>
            <person name="Boyle S."/>
            <person name="Crasta O.R."/>
            <person name="Gillespie J.J."/>
            <person name="Kenyon R.W."/>
            <person name="Lu J."/>
            <person name="Mane S."/>
            <person name="Nagrani S."/>
            <person name="Shallom J.M."/>
            <person name="Shallom S."/>
            <person name="Shukla M."/>
            <person name="Snyder E.E."/>
            <person name="Sobral B.W."/>
            <person name="Wattam A.R."/>
            <person name="Will R."/>
            <person name="Williams K."/>
            <person name="Yoo H."/>
            <person name="Munk C."/>
            <person name="Tapia R."/>
            <person name="Han C."/>
            <person name="Detter J.C."/>
            <person name="Bruce D."/>
            <person name="Brettin T.S."/>
        </authorList>
    </citation>
    <scope>NUCLEOTIDE SEQUENCE [LARGE SCALE GENOMIC DNA]</scope>
    <source>
        <strain evidence="3">ATCC 23457</strain>
    </source>
</reference>